<keyword evidence="2" id="KW-1185">Reference proteome</keyword>
<name>A0ABU9B0P9_9BACT</name>
<dbReference type="RefSeq" id="WP_341407109.1">
    <property type="nucleotide sequence ID" value="NZ_JBBUKT010000011.1"/>
</dbReference>
<organism evidence="1 2">
    <name type="scientific">Luteolibacter soli</name>
    <dbReference type="NCBI Taxonomy" id="3135280"/>
    <lineage>
        <taxon>Bacteria</taxon>
        <taxon>Pseudomonadati</taxon>
        <taxon>Verrucomicrobiota</taxon>
        <taxon>Verrucomicrobiia</taxon>
        <taxon>Verrucomicrobiales</taxon>
        <taxon>Verrucomicrobiaceae</taxon>
        <taxon>Luteolibacter</taxon>
    </lineage>
</organism>
<proteinExistence type="predicted"/>
<protein>
    <submittedName>
        <fullName evidence="1">Uncharacterized protein</fullName>
    </submittedName>
</protein>
<dbReference type="Proteomes" id="UP001371305">
    <property type="component" value="Unassembled WGS sequence"/>
</dbReference>
<accession>A0ABU9B0P9</accession>
<evidence type="ECO:0000313" key="2">
    <source>
        <dbReference type="Proteomes" id="UP001371305"/>
    </source>
</evidence>
<sequence length="124" mass="13685">MSHPLRNDPSAARLISLAKLAMASEIEPRDTHGPYVILQTGYVPGDLTMKAADHLLGRSGEWLSFHWFIRMPAPERRAEFVFGTVSEVMTLLEDLSGPVLVMTADGIVHDAAPDEEWHQAMFGG</sequence>
<gene>
    <name evidence="1" type="ORF">WKV53_22705</name>
</gene>
<dbReference type="EMBL" id="JBBUKT010000011">
    <property type="protein sequence ID" value="MEK7953343.1"/>
    <property type="molecule type" value="Genomic_DNA"/>
</dbReference>
<evidence type="ECO:0000313" key="1">
    <source>
        <dbReference type="EMBL" id="MEK7953343.1"/>
    </source>
</evidence>
<reference evidence="1 2" key="1">
    <citation type="submission" date="2024-04" db="EMBL/GenBank/DDBJ databases">
        <title>Luteolibacter sp. isolated from soil.</title>
        <authorList>
            <person name="An J."/>
        </authorList>
    </citation>
    <scope>NUCLEOTIDE SEQUENCE [LARGE SCALE GENOMIC DNA]</scope>
    <source>
        <strain evidence="1 2">Y139</strain>
    </source>
</reference>
<comment type="caution">
    <text evidence="1">The sequence shown here is derived from an EMBL/GenBank/DDBJ whole genome shotgun (WGS) entry which is preliminary data.</text>
</comment>